<reference evidence="8" key="1">
    <citation type="submission" date="2020-10" db="EMBL/GenBank/DDBJ databases">
        <authorList>
            <person name="Gilroy R."/>
        </authorList>
    </citation>
    <scope>NUCLEOTIDE SEQUENCE</scope>
    <source>
        <strain evidence="8">ChiHjej12B11-29160</strain>
    </source>
</reference>
<dbReference type="PRINTS" id="PR00070">
    <property type="entry name" value="DHFR"/>
</dbReference>
<name>A0A9D1HW06_9ACTN</name>
<evidence type="ECO:0000256" key="2">
    <source>
        <dbReference type="ARBA" id="ARBA00009539"/>
    </source>
</evidence>
<evidence type="ECO:0000256" key="3">
    <source>
        <dbReference type="ARBA" id="ARBA00012856"/>
    </source>
</evidence>
<dbReference type="GO" id="GO:0046655">
    <property type="term" value="P:folic acid metabolic process"/>
    <property type="evidence" value="ECO:0007669"/>
    <property type="project" value="TreeGrafter"/>
</dbReference>
<dbReference type="PANTHER" id="PTHR48069:SF3">
    <property type="entry name" value="DIHYDROFOLATE REDUCTASE"/>
    <property type="match status" value="1"/>
</dbReference>
<evidence type="ECO:0000256" key="4">
    <source>
        <dbReference type="ARBA" id="ARBA00022563"/>
    </source>
</evidence>
<proteinExistence type="inferred from homology"/>
<dbReference type="PROSITE" id="PS51330">
    <property type="entry name" value="DHFR_2"/>
    <property type="match status" value="1"/>
</dbReference>
<accession>A0A9D1HW06</accession>
<dbReference type="Pfam" id="PF00186">
    <property type="entry name" value="DHFR_1"/>
    <property type="match status" value="1"/>
</dbReference>
<dbReference type="GO" id="GO:0005829">
    <property type="term" value="C:cytosol"/>
    <property type="evidence" value="ECO:0007669"/>
    <property type="project" value="TreeGrafter"/>
</dbReference>
<sequence length="183" mass="20379">MFNVTPKGTPQPNVYALVAVCEDWGIGFHGGLLVRNSADMRHFKELTWDHTVLMGRKTLESFPGSRPLPHRRNIVLTQSQELAERSDIEVAPTLEEALALAGTDLTWVIGGGATYRALLPYCSKAIVTINHCVRPADTFFPNLDDAPQWCARQRITTDEHGDTLTTSEGVVFEYVTYEQTAMD</sequence>
<keyword evidence="6" id="KW-0560">Oxidoreductase</keyword>
<dbReference type="GO" id="GO:0006730">
    <property type="term" value="P:one-carbon metabolic process"/>
    <property type="evidence" value="ECO:0007669"/>
    <property type="project" value="UniProtKB-KW"/>
</dbReference>
<dbReference type="Gene3D" id="3.40.430.10">
    <property type="entry name" value="Dihydrofolate Reductase, subunit A"/>
    <property type="match status" value="1"/>
</dbReference>
<evidence type="ECO:0000313" key="9">
    <source>
        <dbReference type="Proteomes" id="UP000824078"/>
    </source>
</evidence>
<dbReference type="EC" id="1.5.1.3" evidence="3"/>
<dbReference type="EMBL" id="DVMQ01000001">
    <property type="protein sequence ID" value="HIU23312.1"/>
    <property type="molecule type" value="Genomic_DNA"/>
</dbReference>
<keyword evidence="5" id="KW-0521">NADP</keyword>
<evidence type="ECO:0000259" key="7">
    <source>
        <dbReference type="PROSITE" id="PS51330"/>
    </source>
</evidence>
<organism evidence="8 9">
    <name type="scientific">Candidatus Coprovicinus avistercoris</name>
    <dbReference type="NCBI Taxonomy" id="2840754"/>
    <lineage>
        <taxon>Bacteria</taxon>
        <taxon>Bacillati</taxon>
        <taxon>Actinomycetota</taxon>
        <taxon>Coriobacteriia</taxon>
        <taxon>Coriobacteriales</taxon>
        <taxon>Coriobacteriaceae</taxon>
        <taxon>Coriobacteriaceae incertae sedis</taxon>
        <taxon>Candidatus Coprovicinus</taxon>
    </lineage>
</organism>
<comment type="similarity">
    <text evidence="2">Belongs to the dihydrofolate reductase family.</text>
</comment>
<dbReference type="GO" id="GO:0046452">
    <property type="term" value="P:dihydrofolate metabolic process"/>
    <property type="evidence" value="ECO:0007669"/>
    <property type="project" value="TreeGrafter"/>
</dbReference>
<dbReference type="AlphaFoldDB" id="A0A9D1HW06"/>
<evidence type="ECO:0000313" key="8">
    <source>
        <dbReference type="EMBL" id="HIU23312.1"/>
    </source>
</evidence>
<feature type="domain" description="DHFR" evidence="7">
    <location>
        <begin position="13"/>
        <end position="179"/>
    </location>
</feature>
<dbReference type="Proteomes" id="UP000824078">
    <property type="component" value="Unassembled WGS sequence"/>
</dbReference>
<gene>
    <name evidence="8" type="ORF">IAD17_00050</name>
</gene>
<evidence type="ECO:0000256" key="6">
    <source>
        <dbReference type="ARBA" id="ARBA00023002"/>
    </source>
</evidence>
<dbReference type="InterPro" id="IPR012259">
    <property type="entry name" value="DHFR"/>
</dbReference>
<evidence type="ECO:0000256" key="5">
    <source>
        <dbReference type="ARBA" id="ARBA00022857"/>
    </source>
</evidence>
<comment type="caution">
    <text evidence="8">The sequence shown here is derived from an EMBL/GenBank/DDBJ whole genome shotgun (WGS) entry which is preliminary data.</text>
</comment>
<dbReference type="InterPro" id="IPR024072">
    <property type="entry name" value="DHFR-like_dom_sf"/>
</dbReference>
<protein>
    <recommendedName>
        <fullName evidence="3">dihydrofolate reductase</fullName>
        <ecNumber evidence="3">1.5.1.3</ecNumber>
    </recommendedName>
</protein>
<dbReference type="PANTHER" id="PTHR48069">
    <property type="entry name" value="DIHYDROFOLATE REDUCTASE"/>
    <property type="match status" value="1"/>
</dbReference>
<dbReference type="InterPro" id="IPR001796">
    <property type="entry name" value="DHFR_dom"/>
</dbReference>
<reference evidence="8" key="2">
    <citation type="journal article" date="2021" name="PeerJ">
        <title>Extensive microbial diversity within the chicken gut microbiome revealed by metagenomics and culture.</title>
        <authorList>
            <person name="Gilroy R."/>
            <person name="Ravi A."/>
            <person name="Getino M."/>
            <person name="Pursley I."/>
            <person name="Horton D.L."/>
            <person name="Alikhan N.F."/>
            <person name="Baker D."/>
            <person name="Gharbi K."/>
            <person name="Hall N."/>
            <person name="Watson M."/>
            <person name="Adriaenssens E.M."/>
            <person name="Foster-Nyarko E."/>
            <person name="Jarju S."/>
            <person name="Secka A."/>
            <person name="Antonio M."/>
            <person name="Oren A."/>
            <person name="Chaudhuri R.R."/>
            <person name="La Ragione R."/>
            <person name="Hildebrand F."/>
            <person name="Pallen M.J."/>
        </authorList>
    </citation>
    <scope>NUCLEOTIDE SEQUENCE</scope>
    <source>
        <strain evidence="8">ChiHjej12B11-29160</strain>
    </source>
</reference>
<keyword evidence="4" id="KW-0554">One-carbon metabolism</keyword>
<dbReference type="CDD" id="cd00209">
    <property type="entry name" value="DHFR"/>
    <property type="match status" value="1"/>
</dbReference>
<dbReference type="GO" id="GO:0050661">
    <property type="term" value="F:NADP binding"/>
    <property type="evidence" value="ECO:0007669"/>
    <property type="project" value="InterPro"/>
</dbReference>
<evidence type="ECO:0000256" key="1">
    <source>
        <dbReference type="ARBA" id="ARBA00004903"/>
    </source>
</evidence>
<dbReference type="GO" id="GO:0046654">
    <property type="term" value="P:tetrahydrofolate biosynthetic process"/>
    <property type="evidence" value="ECO:0007669"/>
    <property type="project" value="InterPro"/>
</dbReference>
<comment type="pathway">
    <text evidence="1">Cofactor biosynthesis; tetrahydrofolate biosynthesis; 5,6,7,8-tetrahydrofolate from 7,8-dihydrofolate: step 1/1.</text>
</comment>
<dbReference type="GO" id="GO:0004146">
    <property type="term" value="F:dihydrofolate reductase activity"/>
    <property type="evidence" value="ECO:0007669"/>
    <property type="project" value="UniProtKB-EC"/>
</dbReference>
<dbReference type="SUPFAM" id="SSF53597">
    <property type="entry name" value="Dihydrofolate reductase-like"/>
    <property type="match status" value="1"/>
</dbReference>